<evidence type="ECO:0000256" key="3">
    <source>
        <dbReference type="ARBA" id="ARBA00023002"/>
    </source>
</evidence>
<dbReference type="GO" id="GO:0004777">
    <property type="term" value="F:succinate-semialdehyde dehydrogenase (NAD+) activity"/>
    <property type="evidence" value="ECO:0007669"/>
    <property type="project" value="TreeGrafter"/>
</dbReference>
<dbReference type="EC" id="1.2.1.79" evidence="5"/>
<feature type="domain" description="Aldehyde dehydrogenase" evidence="4">
    <location>
        <begin position="3"/>
        <end position="424"/>
    </location>
</feature>
<gene>
    <name evidence="5" type="primary">gabD</name>
    <name evidence="5" type="ORF">CCYN74_100193</name>
</gene>
<evidence type="ECO:0000256" key="2">
    <source>
        <dbReference type="ARBA" id="ARBA00022857"/>
    </source>
</evidence>
<organism evidence="5 6">
    <name type="scientific">Capnocytophaga cynodegmi</name>
    <dbReference type="NCBI Taxonomy" id="28189"/>
    <lineage>
        <taxon>Bacteria</taxon>
        <taxon>Pseudomonadati</taxon>
        <taxon>Bacteroidota</taxon>
        <taxon>Flavobacteriia</taxon>
        <taxon>Flavobacteriales</taxon>
        <taxon>Flavobacteriaceae</taxon>
        <taxon>Capnocytophaga</taxon>
    </lineage>
</organism>
<dbReference type="InterPro" id="IPR016161">
    <property type="entry name" value="Ald_DH/histidinol_DH"/>
</dbReference>
<dbReference type="GO" id="GO:0004030">
    <property type="term" value="F:aldehyde dehydrogenase [NAD(P)+] activity"/>
    <property type="evidence" value="ECO:0007669"/>
    <property type="project" value="InterPro"/>
</dbReference>
<dbReference type="PANTHER" id="PTHR43217:SF1">
    <property type="entry name" value="SUCCINATE SEMIALDEHYDE DEHYDROGENASE [NAD(P)+] SAD"/>
    <property type="match status" value="1"/>
</dbReference>
<dbReference type="InterPro" id="IPR016163">
    <property type="entry name" value="Ald_DH_C"/>
</dbReference>
<dbReference type="SUPFAM" id="SSF53720">
    <property type="entry name" value="ALDH-like"/>
    <property type="match status" value="1"/>
</dbReference>
<dbReference type="InterPro" id="IPR016162">
    <property type="entry name" value="Ald_DH_N"/>
</dbReference>
<keyword evidence="2" id="KW-0521">NADP</keyword>
<dbReference type="PANTHER" id="PTHR43217">
    <property type="entry name" value="SUCCINATE SEMIALDEHYDE DEHYDROGENASE [NAD(P)+] SAD"/>
    <property type="match status" value="1"/>
</dbReference>
<evidence type="ECO:0000313" key="5">
    <source>
        <dbReference type="EMBL" id="CEN34570.1"/>
    </source>
</evidence>
<dbReference type="CDD" id="cd07100">
    <property type="entry name" value="ALDH_SSADH1_GabD1"/>
    <property type="match status" value="1"/>
</dbReference>
<proteinExistence type="inferred from homology"/>
<dbReference type="InterPro" id="IPR044148">
    <property type="entry name" value="ALDH_GabD1-like"/>
</dbReference>
<evidence type="ECO:0000313" key="6">
    <source>
        <dbReference type="Proteomes" id="UP000038083"/>
    </source>
</evidence>
<keyword evidence="3 5" id="KW-0560">Oxidoreductase</keyword>
<dbReference type="InterPro" id="IPR015590">
    <property type="entry name" value="Aldehyde_DH_dom"/>
</dbReference>
<evidence type="ECO:0000256" key="1">
    <source>
        <dbReference type="ARBA" id="ARBA00009986"/>
    </source>
</evidence>
<dbReference type="Gene3D" id="3.40.605.10">
    <property type="entry name" value="Aldehyde Dehydrogenase, Chain A, domain 1"/>
    <property type="match status" value="1"/>
</dbReference>
<dbReference type="EMBL" id="CDOG01000002">
    <property type="protein sequence ID" value="CEN34570.1"/>
    <property type="molecule type" value="Genomic_DNA"/>
</dbReference>
<accession>A0A0B7H5A6</accession>
<comment type="similarity">
    <text evidence="1">Belongs to the aldehyde dehydrogenase family.</text>
</comment>
<dbReference type="Gene3D" id="3.40.309.10">
    <property type="entry name" value="Aldehyde Dehydrogenase, Chain A, domain 2"/>
    <property type="match status" value="1"/>
</dbReference>
<dbReference type="Proteomes" id="UP000038083">
    <property type="component" value="Unassembled WGS sequence"/>
</dbReference>
<reference evidence="5 6" key="1">
    <citation type="submission" date="2015-01" db="EMBL/GenBank/DDBJ databases">
        <authorList>
            <person name="MANFREDI Pablo"/>
        </authorList>
    </citation>
    <scope>NUCLEOTIDE SEQUENCE [LARGE SCALE GENOMIC DNA]</scope>
    <source>
        <strain evidence="5 6">Ccy74</strain>
    </source>
</reference>
<dbReference type="InterPro" id="IPR047110">
    <property type="entry name" value="GABD/Sad-like"/>
</dbReference>
<dbReference type="RefSeq" id="WP_018279572.1">
    <property type="nucleotide sequence ID" value="NZ_CDOF01000060.1"/>
</dbReference>
<sequence>MNHIIENIQQSYLLWKEYSVIQRIEIIKDIKDNLLKNTNLYAKAITSDMGKPISQSNAEVQKCAYLCDYYIENAENFLKPQYIKTKWTESYITFEPIGVLLGVMPWNFPFWQVFRFVIPNLILGNLFIVKHASNVPKSANLLESIFNSKKLKFPIYKNLSLESKFVANIIAHKHIKGVSLTGSEKAGKAVAQCAGQHLKKSVLELGGSSAFIICEDADLELATSIAVNARMQNAGQSCIAAKRFLVHKNLKEKFLSTFKSKVEALKRGDKFNAETEIAEMAREDLAIELEKLVNESISLGAKVICGGKREGAFYEPTILSEVTPQMPIFREETFGPVAVVTFFETFDEAVNLSNQSDFGLGVSIFSKDVEFIKSQTYRFEEGAVYVNEMLISDPHLPFGGVKNSGYGRELSQFGMYEFANIKTVVIK</sequence>
<dbReference type="OrthoDB" id="9762913at2"/>
<dbReference type="GO" id="GO:0036243">
    <property type="term" value="F:succinate-semialdehyde dehydrogenase (NADP+) activity"/>
    <property type="evidence" value="ECO:0007669"/>
    <property type="project" value="UniProtKB-EC"/>
</dbReference>
<protein>
    <submittedName>
        <fullName evidence="5">Putative succinate-semialdehyde dehydrogenase (NADP(+))</fullName>
        <ecNumber evidence="5">1.2.1.79</ecNumber>
    </submittedName>
</protein>
<evidence type="ECO:0000259" key="4">
    <source>
        <dbReference type="Pfam" id="PF00171"/>
    </source>
</evidence>
<dbReference type="Pfam" id="PF00171">
    <property type="entry name" value="Aldedh"/>
    <property type="match status" value="1"/>
</dbReference>
<dbReference type="AlphaFoldDB" id="A0A0B7H5A6"/>
<name>A0A0B7H5A6_9FLAO</name>